<evidence type="ECO:0000313" key="2">
    <source>
        <dbReference type="EMBL" id="MBD1373049.1"/>
    </source>
</evidence>
<evidence type="ECO:0000256" key="1">
    <source>
        <dbReference type="SAM" id="Phobius"/>
    </source>
</evidence>
<dbReference type="RefSeq" id="WP_191138793.1">
    <property type="nucleotide sequence ID" value="NZ_JACXAG020000001.1"/>
</dbReference>
<gene>
    <name evidence="2" type="ORF">IC620_11855</name>
</gene>
<keyword evidence="3" id="KW-1185">Reference proteome</keyword>
<comment type="caution">
    <text evidence="2">The sequence shown here is derived from an EMBL/GenBank/DDBJ whole genome shotgun (WGS) entry which is preliminary data.</text>
</comment>
<dbReference type="InterPro" id="IPR006485">
    <property type="entry name" value="Phage-like_holin"/>
</dbReference>
<feature type="transmembrane region" description="Helical" evidence="1">
    <location>
        <begin position="12"/>
        <end position="31"/>
    </location>
</feature>
<proteinExistence type="predicted"/>
<dbReference type="EMBL" id="JACXAH010000016">
    <property type="protein sequence ID" value="MBD1373049.1"/>
    <property type="molecule type" value="Genomic_DNA"/>
</dbReference>
<dbReference type="Pfam" id="PF04531">
    <property type="entry name" value="Phage_holin_1"/>
    <property type="match status" value="1"/>
</dbReference>
<evidence type="ECO:0000313" key="3">
    <source>
        <dbReference type="Proteomes" id="UP000661691"/>
    </source>
</evidence>
<organism evidence="2 3">
    <name type="scientific">Polycladospora coralii</name>
    <dbReference type="NCBI Taxonomy" id="2771432"/>
    <lineage>
        <taxon>Bacteria</taxon>
        <taxon>Bacillati</taxon>
        <taxon>Bacillota</taxon>
        <taxon>Bacilli</taxon>
        <taxon>Bacillales</taxon>
        <taxon>Thermoactinomycetaceae</taxon>
        <taxon>Polycladospora</taxon>
    </lineage>
</organism>
<reference evidence="2" key="1">
    <citation type="submission" date="2020-09" db="EMBL/GenBank/DDBJ databases">
        <title>A novel bacterium of genus Hazenella, isolated from South China Sea.</title>
        <authorList>
            <person name="Huang H."/>
            <person name="Mo K."/>
            <person name="Hu Y."/>
        </authorList>
    </citation>
    <scope>NUCLEOTIDE SEQUENCE</scope>
    <source>
        <strain evidence="2">IB182357</strain>
    </source>
</reference>
<keyword evidence="1" id="KW-0812">Transmembrane</keyword>
<name>A0A926RV13_9BACL</name>
<accession>A0A926RV13</accession>
<keyword evidence="1" id="KW-1133">Transmembrane helix</keyword>
<sequence length="71" mass="8160">MFKNKNRWKNAGLWVSIIAYIPTILASFQIQLTDPEWYTYEQTLKGIIAILVLLGILNDPTTNKKGFSDDK</sequence>
<keyword evidence="1" id="KW-0472">Membrane</keyword>
<dbReference type="Proteomes" id="UP000661691">
    <property type="component" value="Unassembled WGS sequence"/>
</dbReference>
<feature type="transmembrane region" description="Helical" evidence="1">
    <location>
        <begin position="37"/>
        <end position="57"/>
    </location>
</feature>
<protein>
    <submittedName>
        <fullName evidence="2">Holin</fullName>
    </submittedName>
</protein>
<dbReference type="AlphaFoldDB" id="A0A926RV13"/>